<evidence type="ECO:0000256" key="1">
    <source>
        <dbReference type="SAM" id="Phobius"/>
    </source>
</evidence>
<dbReference type="GO" id="GO:0005829">
    <property type="term" value="C:cytosol"/>
    <property type="evidence" value="ECO:0007669"/>
    <property type="project" value="TreeGrafter"/>
</dbReference>
<dbReference type="InterPro" id="IPR006073">
    <property type="entry name" value="GTP-bd"/>
</dbReference>
<feature type="transmembrane region" description="Helical" evidence="1">
    <location>
        <begin position="38"/>
        <end position="57"/>
    </location>
</feature>
<evidence type="ECO:0000259" key="2">
    <source>
        <dbReference type="Pfam" id="PF01926"/>
    </source>
</evidence>
<sequence length="632" mass="71942">MKPLKPWQLIVLAVPIALPIIFLLVAAGTQIHQWRLNWIWAIFILLFIVWRSLLVKWTKPAIDQLESVVAQIDRELTNSQENNNLETEDTASQQITTALQNILETSQNDAIIWEDWQTFLTRCQEVIVAVAGVYHPEVKRPLLNIYIPQAYGLIRGTVDDTDRWMAKLSPALNQVSIGQAYEAIETYQKLEPSARKLLKVWNWAQWVLNPAVAVANRASKNYTNQANQQLIANLNQLFRETALRNLCHQAIALYSGNTLPPAFITETPTLPKVKTQALREIIEQAESSEDVISQPINILLVGRTGAGKSSLINTIFEANLAVVDVLPSTDRISQYRWETNNQEALNLWDTPGYEQAQREDLRQLVLDYGINADLILLVTPALDPALQMDLDFLTEMQREKANIPVITIVTQVDRLRPIREWNPPYDWQQGETKKEQNIRNAVAYRQENLGEYCDLVLPLVAQNELHETWGNDTLSLALVEAIEPTKQIKFANFVRDRETKIVAAAKIIDRYTMQMSTTQGVTTLLKSPILQFLSTMTTGNAALAYALAEQIPVEQLPVVIGKLQMAYDLYLLLVDDAKISNFDFLSLWSLLLQNDASTDLNAYAFGHSLVEYWTQNLTIEELKTRFEFYLEE</sequence>
<dbReference type="SUPFAM" id="SSF52540">
    <property type="entry name" value="P-loop containing nucleoside triphosphate hydrolases"/>
    <property type="match status" value="1"/>
</dbReference>
<accession>A0A563VQB8</accession>
<keyword evidence="1" id="KW-1133">Transmembrane helix</keyword>
<keyword evidence="1" id="KW-0812">Transmembrane</keyword>
<dbReference type="GO" id="GO:0002098">
    <property type="term" value="P:tRNA wobble uridine modification"/>
    <property type="evidence" value="ECO:0007669"/>
    <property type="project" value="TreeGrafter"/>
</dbReference>
<dbReference type="AlphaFoldDB" id="A0A563VQB8"/>
<dbReference type="Proteomes" id="UP000320055">
    <property type="component" value="Unassembled WGS sequence"/>
</dbReference>
<organism evidence="3 4">
    <name type="scientific">Hyella patelloides LEGE 07179</name>
    <dbReference type="NCBI Taxonomy" id="945734"/>
    <lineage>
        <taxon>Bacteria</taxon>
        <taxon>Bacillati</taxon>
        <taxon>Cyanobacteriota</taxon>
        <taxon>Cyanophyceae</taxon>
        <taxon>Pleurocapsales</taxon>
        <taxon>Hyellaceae</taxon>
        <taxon>Hyella</taxon>
    </lineage>
</organism>
<dbReference type="GO" id="GO:0030488">
    <property type="term" value="P:tRNA methylation"/>
    <property type="evidence" value="ECO:0007669"/>
    <property type="project" value="TreeGrafter"/>
</dbReference>
<dbReference type="PANTHER" id="PTHR42714">
    <property type="entry name" value="TRNA MODIFICATION GTPASE GTPBP3"/>
    <property type="match status" value="1"/>
</dbReference>
<keyword evidence="1" id="KW-0472">Membrane</keyword>
<feature type="domain" description="G" evidence="2">
    <location>
        <begin position="298"/>
        <end position="410"/>
    </location>
</feature>
<dbReference type="GO" id="GO:0005525">
    <property type="term" value="F:GTP binding"/>
    <property type="evidence" value="ECO:0007669"/>
    <property type="project" value="InterPro"/>
</dbReference>
<dbReference type="Pfam" id="PF01926">
    <property type="entry name" value="MMR_HSR1"/>
    <property type="match status" value="1"/>
</dbReference>
<gene>
    <name evidence="3" type="ORF">H1P_2050002</name>
</gene>
<evidence type="ECO:0000313" key="3">
    <source>
        <dbReference type="EMBL" id="VEP13579.1"/>
    </source>
</evidence>
<name>A0A563VQB8_9CYAN</name>
<dbReference type="Gene3D" id="3.40.50.300">
    <property type="entry name" value="P-loop containing nucleotide triphosphate hydrolases"/>
    <property type="match status" value="1"/>
</dbReference>
<dbReference type="InterPro" id="IPR027417">
    <property type="entry name" value="P-loop_NTPase"/>
</dbReference>
<feature type="transmembrane region" description="Helical" evidence="1">
    <location>
        <begin position="6"/>
        <end position="26"/>
    </location>
</feature>
<proteinExistence type="predicted"/>
<dbReference type="EMBL" id="CAACVJ010000119">
    <property type="protein sequence ID" value="VEP13579.1"/>
    <property type="molecule type" value="Genomic_DNA"/>
</dbReference>
<reference evidence="3 4" key="1">
    <citation type="submission" date="2019-01" db="EMBL/GenBank/DDBJ databases">
        <authorList>
            <person name="Brito A."/>
        </authorList>
    </citation>
    <scope>NUCLEOTIDE SEQUENCE [LARGE SCALE GENOMIC DNA]</scope>
    <source>
        <strain evidence="3">1</strain>
    </source>
</reference>
<dbReference type="RefSeq" id="WP_144871801.1">
    <property type="nucleotide sequence ID" value="NZ_LR213954.1"/>
</dbReference>
<dbReference type="PANTHER" id="PTHR42714:SF2">
    <property type="entry name" value="TRNA MODIFICATION GTPASE GTPBP3, MITOCHONDRIAL"/>
    <property type="match status" value="1"/>
</dbReference>
<keyword evidence="4" id="KW-1185">Reference proteome</keyword>
<dbReference type="OrthoDB" id="9255830at2"/>
<protein>
    <submittedName>
        <fullName evidence="3">GTP-binding protein HSR1-related protein</fullName>
    </submittedName>
</protein>
<evidence type="ECO:0000313" key="4">
    <source>
        <dbReference type="Proteomes" id="UP000320055"/>
    </source>
</evidence>